<dbReference type="GO" id="GO:0022857">
    <property type="term" value="F:transmembrane transporter activity"/>
    <property type="evidence" value="ECO:0007669"/>
    <property type="project" value="InterPro"/>
</dbReference>
<dbReference type="OrthoDB" id="10021397at2759"/>
<dbReference type="PROSITE" id="PS50850">
    <property type="entry name" value="MFS"/>
    <property type="match status" value="1"/>
</dbReference>
<dbReference type="InterPro" id="IPR036259">
    <property type="entry name" value="MFS_trans_sf"/>
</dbReference>
<evidence type="ECO:0000256" key="3">
    <source>
        <dbReference type="ARBA" id="ARBA00022448"/>
    </source>
</evidence>
<dbReference type="EMBL" id="QGMF01000191">
    <property type="protein sequence ID" value="TVY18176.1"/>
    <property type="molecule type" value="Genomic_DNA"/>
</dbReference>
<evidence type="ECO:0000256" key="2">
    <source>
        <dbReference type="ARBA" id="ARBA00007520"/>
    </source>
</evidence>
<comment type="caution">
    <text evidence="10">The sequence shown here is derived from an EMBL/GenBank/DDBJ whole genome shotgun (WGS) entry which is preliminary data.</text>
</comment>
<feature type="compositionally biased region" description="Polar residues" evidence="7">
    <location>
        <begin position="1"/>
        <end position="12"/>
    </location>
</feature>
<dbReference type="GO" id="GO:0005886">
    <property type="term" value="C:plasma membrane"/>
    <property type="evidence" value="ECO:0007669"/>
    <property type="project" value="TreeGrafter"/>
</dbReference>
<dbReference type="SUPFAM" id="SSF103473">
    <property type="entry name" value="MFS general substrate transporter"/>
    <property type="match status" value="2"/>
</dbReference>
<evidence type="ECO:0000256" key="7">
    <source>
        <dbReference type="SAM" id="MobiDB-lite"/>
    </source>
</evidence>
<dbReference type="InterPro" id="IPR020846">
    <property type="entry name" value="MFS_dom"/>
</dbReference>
<evidence type="ECO:0000256" key="5">
    <source>
        <dbReference type="ARBA" id="ARBA00022989"/>
    </source>
</evidence>
<feature type="transmembrane region" description="Helical" evidence="8">
    <location>
        <begin position="115"/>
        <end position="134"/>
    </location>
</feature>
<comment type="similarity">
    <text evidence="2">Belongs to the major facilitator superfamily. TCR/Tet family.</text>
</comment>
<evidence type="ECO:0000256" key="8">
    <source>
        <dbReference type="SAM" id="Phobius"/>
    </source>
</evidence>
<dbReference type="PANTHER" id="PTHR23501">
    <property type="entry name" value="MAJOR FACILITATOR SUPERFAMILY"/>
    <property type="match status" value="1"/>
</dbReference>
<feature type="transmembrane region" description="Helical" evidence="8">
    <location>
        <begin position="85"/>
        <end position="103"/>
    </location>
</feature>
<organism evidence="10 11">
    <name type="scientific">Lachnellula arida</name>
    <dbReference type="NCBI Taxonomy" id="1316785"/>
    <lineage>
        <taxon>Eukaryota</taxon>
        <taxon>Fungi</taxon>
        <taxon>Dikarya</taxon>
        <taxon>Ascomycota</taxon>
        <taxon>Pezizomycotina</taxon>
        <taxon>Leotiomycetes</taxon>
        <taxon>Helotiales</taxon>
        <taxon>Lachnaceae</taxon>
        <taxon>Lachnellula</taxon>
    </lineage>
</organism>
<protein>
    <submittedName>
        <fullName evidence="10">Efflux pump</fullName>
    </submittedName>
</protein>
<feature type="transmembrane region" description="Helical" evidence="8">
    <location>
        <begin position="204"/>
        <end position="224"/>
    </location>
</feature>
<accession>A0A8T9BFJ0</accession>
<dbReference type="InterPro" id="IPR011701">
    <property type="entry name" value="MFS"/>
</dbReference>
<evidence type="ECO:0000259" key="9">
    <source>
        <dbReference type="PROSITE" id="PS50850"/>
    </source>
</evidence>
<dbReference type="PANTHER" id="PTHR23501:SF12">
    <property type="entry name" value="MAJOR FACILITATOR SUPERFAMILY (MFS) PROFILE DOMAIN-CONTAINING PROTEIN-RELATED"/>
    <property type="match status" value="1"/>
</dbReference>
<keyword evidence="11" id="KW-1185">Reference proteome</keyword>
<reference evidence="10 11" key="1">
    <citation type="submission" date="2018-05" db="EMBL/GenBank/DDBJ databases">
        <title>Whole genome sequencing for identification of molecular markers to develop diagnostic detection tools for the regulated plant pathogen Lachnellula willkommii.</title>
        <authorList>
            <person name="Giroux E."/>
            <person name="Bilodeau G."/>
        </authorList>
    </citation>
    <scope>NUCLEOTIDE SEQUENCE [LARGE SCALE GENOMIC DNA]</scope>
    <source>
        <strain evidence="10 11">CBS 203.66</strain>
    </source>
</reference>
<dbReference type="Gene3D" id="1.20.1250.20">
    <property type="entry name" value="MFS general substrate transporter like domains"/>
    <property type="match status" value="2"/>
</dbReference>
<feature type="transmembrane region" description="Helical" evidence="8">
    <location>
        <begin position="356"/>
        <end position="376"/>
    </location>
</feature>
<dbReference type="Proteomes" id="UP000469559">
    <property type="component" value="Unassembled WGS sequence"/>
</dbReference>
<feature type="transmembrane region" description="Helical" evidence="8">
    <location>
        <begin position="521"/>
        <end position="540"/>
    </location>
</feature>
<keyword evidence="5 8" id="KW-1133">Transmembrane helix</keyword>
<feature type="transmembrane region" description="Helical" evidence="8">
    <location>
        <begin position="275"/>
        <end position="295"/>
    </location>
</feature>
<feature type="transmembrane region" description="Helical" evidence="8">
    <location>
        <begin position="173"/>
        <end position="192"/>
    </location>
</feature>
<feature type="transmembrane region" description="Helical" evidence="8">
    <location>
        <begin position="413"/>
        <end position="432"/>
    </location>
</feature>
<evidence type="ECO:0000256" key="4">
    <source>
        <dbReference type="ARBA" id="ARBA00022692"/>
    </source>
</evidence>
<feature type="transmembrane region" description="Helical" evidence="8">
    <location>
        <begin position="38"/>
        <end position="63"/>
    </location>
</feature>
<proteinExistence type="inferred from homology"/>
<comment type="subcellular location">
    <subcellularLocation>
        <location evidence="1">Membrane</location>
        <topology evidence="1">Multi-pass membrane protein</topology>
    </subcellularLocation>
</comment>
<name>A0A8T9BFJ0_9HELO</name>
<feature type="domain" description="Major facilitator superfamily (MFS) profile" evidence="9">
    <location>
        <begin position="50"/>
        <end position="544"/>
    </location>
</feature>
<gene>
    <name evidence="10" type="primary">patC_3</name>
    <name evidence="10" type="ORF">LARI1_G003768</name>
</gene>
<feature type="transmembrane region" description="Helical" evidence="8">
    <location>
        <begin position="444"/>
        <end position="467"/>
    </location>
</feature>
<feature type="transmembrane region" description="Helical" evidence="8">
    <location>
        <begin position="315"/>
        <end position="336"/>
    </location>
</feature>
<evidence type="ECO:0000313" key="11">
    <source>
        <dbReference type="Proteomes" id="UP000469559"/>
    </source>
</evidence>
<sequence length="546" mass="58694">MDSITTTDQSPAESELKETQNPPPINDLLDKAQPEAPVAHMVTGFSWVLVVISILTSTFLFGLDNTIVADVQPAIVNQFNSVNRLPWLSVAFQMGAASTTLFWGQMYSQCNAKWLYITCITIFEIGSAVCGAAPNMDALIVSRAICGLGGTGMYTGVLTLLSVLTVETERAKYFALSGMVWGLGTVLGPIIGGAFTSSAAGWRWAFYINLIVAAICAPVYLFIVPSLEPRPGVSFSKRFVEIDTIGTILLVGIYLSGLMAISFGGVLYAWNSGRIIALFVIACVLFLTFLGQQFWSLGTTPLRRAFPIQFFRNKALSIVFILECCTSTLTYIPVYFLPLYFQFVRQDSAITAGVRLLPFVIFLVAAILVNGFVMTVNSRYMPWFFASGALGLVGSALLYTIDLQTSNARLYGFSILIGTGAGFSLQLPFSVVQSLVPPESIPKAVAFVTFAQLGAPSVVLSVANAIYLNEAKNNIARAITTISGSTVTEILSGVGSATFVTLDGAQQQIILEFIVGGLNRAYILSMTSGALAVILSLFLSRGKMFG</sequence>
<keyword evidence="4 8" id="KW-0812">Transmembrane</keyword>
<evidence type="ECO:0000256" key="1">
    <source>
        <dbReference type="ARBA" id="ARBA00004141"/>
    </source>
</evidence>
<feature type="transmembrane region" description="Helical" evidence="8">
    <location>
        <begin position="383"/>
        <end position="401"/>
    </location>
</feature>
<dbReference type="Pfam" id="PF07690">
    <property type="entry name" value="MFS_1"/>
    <property type="match status" value="1"/>
</dbReference>
<feature type="transmembrane region" description="Helical" evidence="8">
    <location>
        <begin position="140"/>
        <end position="161"/>
    </location>
</feature>
<keyword evidence="6 8" id="KW-0472">Membrane</keyword>
<feature type="transmembrane region" description="Helical" evidence="8">
    <location>
        <begin position="245"/>
        <end position="269"/>
    </location>
</feature>
<dbReference type="FunFam" id="1.20.1250.20:FF:000429">
    <property type="entry name" value="MFS drug efflux transporter, putative"/>
    <property type="match status" value="1"/>
</dbReference>
<dbReference type="AlphaFoldDB" id="A0A8T9BFJ0"/>
<evidence type="ECO:0000313" key="10">
    <source>
        <dbReference type="EMBL" id="TVY18176.1"/>
    </source>
</evidence>
<evidence type="ECO:0000256" key="6">
    <source>
        <dbReference type="ARBA" id="ARBA00023136"/>
    </source>
</evidence>
<feature type="region of interest" description="Disordered" evidence="7">
    <location>
        <begin position="1"/>
        <end position="27"/>
    </location>
</feature>
<keyword evidence="3" id="KW-0813">Transport</keyword>